<keyword evidence="4" id="KW-1185">Reference proteome</keyword>
<evidence type="ECO:0000256" key="2">
    <source>
        <dbReference type="SAM" id="MobiDB-lite"/>
    </source>
</evidence>
<feature type="compositionally biased region" description="Basic and acidic residues" evidence="2">
    <location>
        <begin position="206"/>
        <end position="218"/>
    </location>
</feature>
<feature type="compositionally biased region" description="Polar residues" evidence="2">
    <location>
        <begin position="168"/>
        <end position="177"/>
    </location>
</feature>
<organism evidence="3 4">
    <name type="scientific">Porcisia hertigi</name>
    <dbReference type="NCBI Taxonomy" id="2761500"/>
    <lineage>
        <taxon>Eukaryota</taxon>
        <taxon>Discoba</taxon>
        <taxon>Euglenozoa</taxon>
        <taxon>Kinetoplastea</taxon>
        <taxon>Metakinetoplastina</taxon>
        <taxon>Trypanosomatida</taxon>
        <taxon>Trypanosomatidae</taxon>
        <taxon>Leishmaniinae</taxon>
        <taxon>Porcisia</taxon>
    </lineage>
</organism>
<feature type="region of interest" description="Disordered" evidence="2">
    <location>
        <begin position="279"/>
        <end position="298"/>
    </location>
</feature>
<proteinExistence type="predicted"/>
<feature type="compositionally biased region" description="Polar residues" evidence="2">
    <location>
        <begin position="236"/>
        <end position="249"/>
    </location>
</feature>
<feature type="compositionally biased region" description="Polar residues" evidence="2">
    <location>
        <begin position="184"/>
        <end position="203"/>
    </location>
</feature>
<feature type="compositionally biased region" description="Basic and acidic residues" evidence="2">
    <location>
        <begin position="487"/>
        <end position="498"/>
    </location>
</feature>
<protein>
    <submittedName>
        <fullName evidence="3">Uncharacterized protein</fullName>
    </submittedName>
</protein>
<evidence type="ECO:0000313" key="4">
    <source>
        <dbReference type="Proteomes" id="UP000674318"/>
    </source>
</evidence>
<dbReference type="KEGG" id="phet:94288101"/>
<gene>
    <name evidence="3" type="ORF">JKF63_01981</name>
</gene>
<name>A0A836HJ51_9TRYP</name>
<feature type="region of interest" description="Disordered" evidence="2">
    <location>
        <begin position="428"/>
        <end position="498"/>
    </location>
</feature>
<dbReference type="RefSeq" id="XP_067754181.1">
    <property type="nucleotide sequence ID" value="XM_067898024.1"/>
</dbReference>
<sequence length="498" mass="54906">MISSAAAAVSASRSHVLEAQRVVPDKAVLEEEAKRLREKRLALEDVIRKERNRRLQEAALRRTTKANPGHPSGLPAPTRVRQKGETFDSNTAPNTLKDYRRELQQDIDSQETFRRNYYTQRHLNPVDVPLDSVSSKAREYQRHAPIPLWSTGALSSLSPAHKSFSGTGVMQSSTVTPPSAPVMESTSNQSTRTALFRMQSTQRSLRRVEEREKNEAVHPRWASQSRMAVHASGLDTSQPAYTPPTTTGAIESFPSHHTGVAMPLQDMPGNVAVERSKERATSTQRWGPLRQRSPPRPYFADSPLRVRGNAVLMNSAKHNSLFKPTLKYGSSSSLGATRTDALSPTSARQTWRSVNTWKPLDHRWAAYSGRNRTSGAHQFAAEHLATIPQESQRTWMNLTQWLSSPKQRATTLSSSLDGSAFRADVVRDKSEVQVSPLTPSPKPQTVPHSGGSASKAGEATAGDQAAVSTTSEAKTTLLGGFRMPTTELKREDLFQGFS</sequence>
<feature type="region of interest" description="Disordered" evidence="2">
    <location>
        <begin position="59"/>
        <end position="97"/>
    </location>
</feature>
<feature type="region of interest" description="Disordered" evidence="2">
    <location>
        <begin position="236"/>
        <end position="264"/>
    </location>
</feature>
<feature type="coiled-coil region" evidence="1">
    <location>
        <begin position="26"/>
        <end position="53"/>
    </location>
</feature>
<dbReference type="Proteomes" id="UP000674318">
    <property type="component" value="Unassembled WGS sequence"/>
</dbReference>
<keyword evidence="1" id="KW-0175">Coiled coil</keyword>
<accession>A0A836HJ51</accession>
<feature type="region of interest" description="Disordered" evidence="2">
    <location>
        <begin position="168"/>
        <end position="224"/>
    </location>
</feature>
<evidence type="ECO:0000313" key="3">
    <source>
        <dbReference type="EMBL" id="KAG5494146.1"/>
    </source>
</evidence>
<reference evidence="3 4" key="1">
    <citation type="submission" date="2021-02" db="EMBL/GenBank/DDBJ databases">
        <title>Porcisia hertigi Genome sequencing and assembly.</title>
        <authorList>
            <person name="Almutairi H."/>
            <person name="Gatherer D."/>
        </authorList>
    </citation>
    <scope>NUCLEOTIDE SEQUENCE [LARGE SCALE GENOMIC DNA]</scope>
    <source>
        <strain evidence="3 4">C119</strain>
    </source>
</reference>
<dbReference type="EMBL" id="JAFJZO010000034">
    <property type="protein sequence ID" value="KAG5494146.1"/>
    <property type="molecule type" value="Genomic_DNA"/>
</dbReference>
<evidence type="ECO:0000256" key="1">
    <source>
        <dbReference type="SAM" id="Coils"/>
    </source>
</evidence>
<comment type="caution">
    <text evidence="3">The sequence shown here is derived from an EMBL/GenBank/DDBJ whole genome shotgun (WGS) entry which is preliminary data.</text>
</comment>
<dbReference type="GeneID" id="94288101"/>
<dbReference type="OrthoDB" id="273652at2759"/>
<dbReference type="AlphaFoldDB" id="A0A836HJ51"/>